<protein>
    <recommendedName>
        <fullName evidence="1">DUF4246 domain-containing protein</fullName>
    </recommendedName>
</protein>
<proteinExistence type="predicted"/>
<dbReference type="Proteomes" id="UP000092993">
    <property type="component" value="Unassembled WGS sequence"/>
</dbReference>
<evidence type="ECO:0000313" key="3">
    <source>
        <dbReference type="Proteomes" id="UP000092993"/>
    </source>
</evidence>
<dbReference type="InterPro" id="IPR025340">
    <property type="entry name" value="DUF4246"/>
</dbReference>
<evidence type="ECO:0000313" key="2">
    <source>
        <dbReference type="EMBL" id="OBZ68456.1"/>
    </source>
</evidence>
<dbReference type="PANTHER" id="PTHR33119:SF1">
    <property type="entry name" value="FE2OG DIOXYGENASE DOMAIN-CONTAINING PROTEIN"/>
    <property type="match status" value="1"/>
</dbReference>
<reference evidence="2 3" key="1">
    <citation type="submission" date="2016-03" db="EMBL/GenBank/DDBJ databases">
        <title>Whole genome sequencing of Grifola frondosa 9006-11.</title>
        <authorList>
            <person name="Min B."/>
            <person name="Park H."/>
            <person name="Kim J.-G."/>
            <person name="Cho H."/>
            <person name="Oh Y.-L."/>
            <person name="Kong W.-S."/>
            <person name="Choi I.-G."/>
        </authorList>
    </citation>
    <scope>NUCLEOTIDE SEQUENCE [LARGE SCALE GENOMIC DNA]</scope>
    <source>
        <strain evidence="2 3">9006-11</strain>
    </source>
</reference>
<dbReference type="AlphaFoldDB" id="A0A1C7LW56"/>
<dbReference type="OrthoDB" id="415532at2759"/>
<organism evidence="2 3">
    <name type="scientific">Grifola frondosa</name>
    <name type="common">Maitake</name>
    <name type="synonym">Polyporus frondosus</name>
    <dbReference type="NCBI Taxonomy" id="5627"/>
    <lineage>
        <taxon>Eukaryota</taxon>
        <taxon>Fungi</taxon>
        <taxon>Dikarya</taxon>
        <taxon>Basidiomycota</taxon>
        <taxon>Agaricomycotina</taxon>
        <taxon>Agaricomycetes</taxon>
        <taxon>Polyporales</taxon>
        <taxon>Grifolaceae</taxon>
        <taxon>Grifola</taxon>
    </lineage>
</organism>
<gene>
    <name evidence="2" type="ORF">A0H81_11485</name>
</gene>
<feature type="domain" description="DUF4246" evidence="1">
    <location>
        <begin position="174"/>
        <end position="330"/>
    </location>
</feature>
<comment type="caution">
    <text evidence="2">The sequence shown here is derived from an EMBL/GenBank/DDBJ whole genome shotgun (WGS) entry which is preliminary data.</text>
</comment>
<sequence>MVHRHIRGTRKFVINSEAEFVLDELAGYAALRDEPNGCEVSCVDRIWEAKTLLDSKTLSLLNSELQQLRDHQLDGVSRISDTSTDIIDPFMHCLVYRRTLAYGSGSGQDLRSEHPPAGILHDEYTLSRRFVCLATPFRVSPETDCVQLKALSYINNVDPSHTALNGYLISASATDIKVLPGGPEYRGTPWRIEGMRNEHIVACAMFCASMVNLTPPCLEFRMSITSPRGIAPGDPGATLRTWGLVHHSPCNQRLGGVTLRPGIAVAYPNIYQHRVTSASLEDPAFEGSMTIISLFLVDPELDQDSMDATALSSTPSTERVPPQQKEWMRRAVEESIDIRIPVEIVEHIIEMVEGLMTDEEARMYAKEMRAEREQFWKLHDERRFCLPFDIWRVL</sequence>
<dbReference type="EMBL" id="LUGG01000020">
    <property type="protein sequence ID" value="OBZ68456.1"/>
    <property type="molecule type" value="Genomic_DNA"/>
</dbReference>
<dbReference type="Pfam" id="PF14033">
    <property type="entry name" value="DUF4246"/>
    <property type="match status" value="2"/>
</dbReference>
<dbReference type="InterPro" id="IPR049192">
    <property type="entry name" value="DUF4246_C"/>
</dbReference>
<name>A0A1C7LW56_GRIFR</name>
<accession>A0A1C7LW56</accession>
<dbReference type="OMA" id="RGYRHPF"/>
<evidence type="ECO:0000259" key="1">
    <source>
        <dbReference type="Pfam" id="PF14033"/>
    </source>
</evidence>
<dbReference type="PANTHER" id="PTHR33119">
    <property type="entry name" value="IFI3P"/>
    <property type="match status" value="1"/>
</dbReference>
<dbReference type="STRING" id="5627.A0A1C7LW56"/>
<keyword evidence="3" id="KW-1185">Reference proteome</keyword>
<feature type="domain" description="DUF4246" evidence="1">
    <location>
        <begin position="18"/>
        <end position="162"/>
    </location>
</feature>